<feature type="transmembrane region" description="Helical" evidence="5">
    <location>
        <begin position="21"/>
        <end position="40"/>
    </location>
</feature>
<dbReference type="SUPFAM" id="SSF55856">
    <property type="entry name" value="Cytochrome b5-like heme/steroid binding domain"/>
    <property type="match status" value="1"/>
</dbReference>
<organism evidence="7 8">
    <name type="scientific">Pichia kluyveri</name>
    <name type="common">Yeast</name>
    <dbReference type="NCBI Taxonomy" id="36015"/>
    <lineage>
        <taxon>Eukaryota</taxon>
        <taxon>Fungi</taxon>
        <taxon>Dikarya</taxon>
        <taxon>Ascomycota</taxon>
        <taxon>Saccharomycotina</taxon>
        <taxon>Pichiomycetes</taxon>
        <taxon>Pichiales</taxon>
        <taxon>Pichiaceae</taxon>
        <taxon>Pichia</taxon>
    </lineage>
</organism>
<evidence type="ECO:0000259" key="6">
    <source>
        <dbReference type="PROSITE" id="PS50255"/>
    </source>
</evidence>
<proteinExistence type="inferred from homology"/>
<keyword evidence="5" id="KW-1133">Transmembrane helix</keyword>
<keyword evidence="5" id="KW-0472">Membrane</keyword>
<comment type="similarity">
    <text evidence="4 5">Belongs to the cytochrome b5 family.</text>
</comment>
<dbReference type="InterPro" id="IPR001199">
    <property type="entry name" value="Cyt_B5-like_heme/steroid-bd"/>
</dbReference>
<dbReference type="EMBL" id="BTGB01000009">
    <property type="protein sequence ID" value="GMM48403.1"/>
    <property type="molecule type" value="Genomic_DNA"/>
</dbReference>
<evidence type="ECO:0000256" key="4">
    <source>
        <dbReference type="ARBA" id="ARBA00038168"/>
    </source>
</evidence>
<dbReference type="PANTHER" id="PTHR19359">
    <property type="entry name" value="CYTOCHROME B5"/>
    <property type="match status" value="1"/>
</dbReference>
<evidence type="ECO:0000313" key="8">
    <source>
        <dbReference type="Proteomes" id="UP001378960"/>
    </source>
</evidence>
<dbReference type="PANTHER" id="PTHR19359:SF25">
    <property type="entry name" value="CYTOCHROME B5 HEME-BINDING DOMAIN-CONTAINING PROTEIN"/>
    <property type="match status" value="1"/>
</dbReference>
<evidence type="ECO:0000256" key="5">
    <source>
        <dbReference type="RuleBase" id="RU362121"/>
    </source>
</evidence>
<dbReference type="Gene3D" id="3.10.120.10">
    <property type="entry name" value="Cytochrome b5-like heme/steroid binding domain"/>
    <property type="match status" value="1"/>
</dbReference>
<sequence length="195" mass="22453">MFTRGYTLAQKGAKYYSNSGYISNVLFVSSILGLSGVGFLETISNDSGYQSNNILQSKQIPLINMNELNLHNKPDDCWVSVHGHVYDVTEFLQMHPGGQDKLLRFAGKDATKSFRLQHPEGYLEKFLGEEKYIGRLDIPKKEKKQNMKSEKNISMINKDIHISTYDDDHQYYKDLVREYLKKEKSKKSKSMLTLV</sequence>
<dbReference type="PROSITE" id="PS00191">
    <property type="entry name" value="CYTOCHROME_B5_1"/>
    <property type="match status" value="1"/>
</dbReference>
<dbReference type="SMART" id="SM01117">
    <property type="entry name" value="Cyt-b5"/>
    <property type="match status" value="1"/>
</dbReference>
<dbReference type="Proteomes" id="UP001378960">
    <property type="component" value="Unassembled WGS sequence"/>
</dbReference>
<accession>A0AAV5RCB5</accession>
<evidence type="ECO:0000313" key="7">
    <source>
        <dbReference type="EMBL" id="GMM48403.1"/>
    </source>
</evidence>
<dbReference type="InterPro" id="IPR036400">
    <property type="entry name" value="Cyt_B5-like_heme/steroid_sf"/>
</dbReference>
<dbReference type="Pfam" id="PF00173">
    <property type="entry name" value="Cyt-b5"/>
    <property type="match status" value="1"/>
</dbReference>
<dbReference type="InterPro" id="IPR050668">
    <property type="entry name" value="Cytochrome_b5"/>
</dbReference>
<dbReference type="GO" id="GO:0046872">
    <property type="term" value="F:metal ion binding"/>
    <property type="evidence" value="ECO:0007669"/>
    <property type="project" value="UniProtKB-UniRule"/>
</dbReference>
<dbReference type="PRINTS" id="PR00363">
    <property type="entry name" value="CYTOCHROMEB5"/>
</dbReference>
<evidence type="ECO:0000256" key="3">
    <source>
        <dbReference type="ARBA" id="ARBA00023004"/>
    </source>
</evidence>
<comment type="caution">
    <text evidence="7">The sequence shown here is derived from an EMBL/GenBank/DDBJ whole genome shotgun (WGS) entry which is preliminary data.</text>
</comment>
<evidence type="ECO:0000256" key="2">
    <source>
        <dbReference type="ARBA" id="ARBA00022723"/>
    </source>
</evidence>
<keyword evidence="1 5" id="KW-0349">Heme</keyword>
<keyword evidence="3 5" id="KW-0408">Iron</keyword>
<keyword evidence="2 5" id="KW-0479">Metal-binding</keyword>
<gene>
    <name evidence="7" type="ORF">DAPK24_050010</name>
</gene>
<keyword evidence="8" id="KW-1185">Reference proteome</keyword>
<keyword evidence="5" id="KW-0812">Transmembrane</keyword>
<dbReference type="GO" id="GO:0020037">
    <property type="term" value="F:heme binding"/>
    <property type="evidence" value="ECO:0007669"/>
    <property type="project" value="UniProtKB-UniRule"/>
</dbReference>
<dbReference type="InterPro" id="IPR018506">
    <property type="entry name" value="Cyt_B5_heme-BS"/>
</dbReference>
<evidence type="ECO:0000256" key="1">
    <source>
        <dbReference type="ARBA" id="ARBA00022617"/>
    </source>
</evidence>
<dbReference type="AlphaFoldDB" id="A0AAV5RCB5"/>
<protein>
    <recommendedName>
        <fullName evidence="6">Cytochrome b5 heme-binding domain-containing protein</fullName>
    </recommendedName>
</protein>
<feature type="domain" description="Cytochrome b5 heme-binding" evidence="6">
    <location>
        <begin position="60"/>
        <end position="137"/>
    </location>
</feature>
<dbReference type="PROSITE" id="PS50255">
    <property type="entry name" value="CYTOCHROME_B5_2"/>
    <property type="match status" value="1"/>
</dbReference>
<dbReference type="GO" id="GO:0016020">
    <property type="term" value="C:membrane"/>
    <property type="evidence" value="ECO:0007669"/>
    <property type="project" value="TreeGrafter"/>
</dbReference>
<reference evidence="7 8" key="1">
    <citation type="journal article" date="2023" name="Elife">
        <title>Identification of key yeast species and microbe-microbe interactions impacting larval growth of Drosophila in the wild.</title>
        <authorList>
            <person name="Mure A."/>
            <person name="Sugiura Y."/>
            <person name="Maeda R."/>
            <person name="Honda K."/>
            <person name="Sakurai N."/>
            <person name="Takahashi Y."/>
            <person name="Watada M."/>
            <person name="Katoh T."/>
            <person name="Gotoh A."/>
            <person name="Gotoh Y."/>
            <person name="Taniguchi I."/>
            <person name="Nakamura K."/>
            <person name="Hayashi T."/>
            <person name="Katayama T."/>
            <person name="Uemura T."/>
            <person name="Hattori Y."/>
        </authorList>
    </citation>
    <scope>NUCLEOTIDE SEQUENCE [LARGE SCALE GENOMIC DNA]</scope>
    <source>
        <strain evidence="7 8">PK-24</strain>
    </source>
</reference>
<name>A0AAV5RCB5_PICKL</name>